<dbReference type="GeneID" id="28821105"/>
<accession>A0A194XVD4</accession>
<dbReference type="EC" id="2.3.2.31" evidence="2"/>
<dbReference type="InParanoid" id="A0A194XVD4"/>
<evidence type="ECO:0000256" key="4">
    <source>
        <dbReference type="ARBA" id="ARBA00022723"/>
    </source>
</evidence>
<keyword evidence="3" id="KW-0808">Transferase</keyword>
<keyword evidence="4" id="KW-0479">Metal-binding</keyword>
<keyword evidence="5" id="KW-0677">Repeat</keyword>
<dbReference type="EMBL" id="KQ947404">
    <property type="protein sequence ID" value="KUJ24183.1"/>
    <property type="molecule type" value="Genomic_DNA"/>
</dbReference>
<dbReference type="SUPFAM" id="SSF57850">
    <property type="entry name" value="RING/U-box"/>
    <property type="match status" value="1"/>
</dbReference>
<evidence type="ECO:0000256" key="1">
    <source>
        <dbReference type="ARBA" id="ARBA00001798"/>
    </source>
</evidence>
<dbReference type="InterPro" id="IPR031127">
    <property type="entry name" value="E3_UB_ligase_RBR"/>
</dbReference>
<evidence type="ECO:0000256" key="8">
    <source>
        <dbReference type="ARBA" id="ARBA00022833"/>
    </source>
</evidence>
<keyword evidence="8" id="KW-0862">Zinc</keyword>
<feature type="domain" description="RING-type" evidence="9">
    <location>
        <begin position="1"/>
        <end position="170"/>
    </location>
</feature>
<evidence type="ECO:0000259" key="9">
    <source>
        <dbReference type="PROSITE" id="PS51873"/>
    </source>
</evidence>
<dbReference type="CDD" id="cd20335">
    <property type="entry name" value="BRcat_RBR"/>
    <property type="match status" value="1"/>
</dbReference>
<dbReference type="STRING" id="149040.A0A194XVD4"/>
<dbReference type="Proteomes" id="UP000070700">
    <property type="component" value="Unassembled WGS sequence"/>
</dbReference>
<dbReference type="InterPro" id="IPR044066">
    <property type="entry name" value="TRIAD_supradom"/>
</dbReference>
<dbReference type="GO" id="GO:0061630">
    <property type="term" value="F:ubiquitin protein ligase activity"/>
    <property type="evidence" value="ECO:0007669"/>
    <property type="project" value="UniProtKB-EC"/>
</dbReference>
<evidence type="ECO:0000256" key="5">
    <source>
        <dbReference type="ARBA" id="ARBA00022737"/>
    </source>
</evidence>
<evidence type="ECO:0000256" key="7">
    <source>
        <dbReference type="ARBA" id="ARBA00022786"/>
    </source>
</evidence>
<evidence type="ECO:0000313" key="10">
    <source>
        <dbReference type="EMBL" id="KUJ24183.1"/>
    </source>
</evidence>
<organism evidence="10 11">
    <name type="scientific">Mollisia scopiformis</name>
    <name type="common">Conifer needle endophyte fungus</name>
    <name type="synonym">Phialocephala scopiformis</name>
    <dbReference type="NCBI Taxonomy" id="149040"/>
    <lineage>
        <taxon>Eukaryota</taxon>
        <taxon>Fungi</taxon>
        <taxon>Dikarya</taxon>
        <taxon>Ascomycota</taxon>
        <taxon>Pezizomycotina</taxon>
        <taxon>Leotiomycetes</taxon>
        <taxon>Helotiales</taxon>
        <taxon>Mollisiaceae</taxon>
        <taxon>Mollisia</taxon>
    </lineage>
</organism>
<dbReference type="CDD" id="cd22584">
    <property type="entry name" value="Rcat_RBR_unk"/>
    <property type="match status" value="1"/>
</dbReference>
<dbReference type="OrthoDB" id="9977870at2759"/>
<dbReference type="AlphaFoldDB" id="A0A194XVD4"/>
<comment type="catalytic activity">
    <reaction evidence="1">
        <text>[E2 ubiquitin-conjugating enzyme]-S-ubiquitinyl-L-cysteine + [acceptor protein]-L-lysine = [E2 ubiquitin-conjugating enzyme]-L-cysteine + [acceptor protein]-N(6)-ubiquitinyl-L-lysine.</text>
        <dbReference type="EC" id="2.3.2.31"/>
    </reaction>
</comment>
<dbReference type="KEGG" id="psco:LY89DRAFT_634121"/>
<reference evidence="10 11" key="1">
    <citation type="submission" date="2015-10" db="EMBL/GenBank/DDBJ databases">
        <title>Full genome of DAOMC 229536 Phialocephala scopiformis, a fungal endophyte of spruce producing the potent anti-insectan compound rugulosin.</title>
        <authorList>
            <consortium name="DOE Joint Genome Institute"/>
            <person name="Walker A.K."/>
            <person name="Frasz S.L."/>
            <person name="Seifert K.A."/>
            <person name="Miller J.D."/>
            <person name="Mondo S.J."/>
            <person name="Labutti K."/>
            <person name="Lipzen A."/>
            <person name="Dockter R."/>
            <person name="Kennedy M."/>
            <person name="Grigoriev I.V."/>
            <person name="Spatafora J.W."/>
        </authorList>
    </citation>
    <scope>NUCLEOTIDE SEQUENCE [LARGE SCALE GENOMIC DNA]</scope>
    <source>
        <strain evidence="10 11">CBS 120377</strain>
    </source>
</reference>
<dbReference type="Pfam" id="PF01485">
    <property type="entry name" value="IBR"/>
    <property type="match status" value="1"/>
</dbReference>
<dbReference type="GO" id="GO:0016567">
    <property type="term" value="P:protein ubiquitination"/>
    <property type="evidence" value="ECO:0007669"/>
    <property type="project" value="InterPro"/>
</dbReference>
<evidence type="ECO:0000256" key="2">
    <source>
        <dbReference type="ARBA" id="ARBA00012251"/>
    </source>
</evidence>
<dbReference type="GO" id="GO:0008270">
    <property type="term" value="F:zinc ion binding"/>
    <property type="evidence" value="ECO:0007669"/>
    <property type="project" value="UniProtKB-KW"/>
</dbReference>
<protein>
    <recommendedName>
        <fullName evidence="2">RBR-type E3 ubiquitin transferase</fullName>
        <ecNumber evidence="2">2.3.2.31</ecNumber>
    </recommendedName>
</protein>
<dbReference type="InterPro" id="IPR002867">
    <property type="entry name" value="IBR_dom"/>
</dbReference>
<keyword evidence="6" id="KW-0863">Zinc-finger</keyword>
<proteinExistence type="predicted"/>
<gene>
    <name evidence="10" type="ORF">LY89DRAFT_634121</name>
</gene>
<evidence type="ECO:0000256" key="3">
    <source>
        <dbReference type="ARBA" id="ARBA00022679"/>
    </source>
</evidence>
<evidence type="ECO:0000313" key="11">
    <source>
        <dbReference type="Proteomes" id="UP000070700"/>
    </source>
</evidence>
<dbReference type="PROSITE" id="PS51873">
    <property type="entry name" value="TRIAD"/>
    <property type="match status" value="1"/>
</dbReference>
<sequence>MPCGHDYCSDCLQTVVINALVDEALYPPRCCRQPFDMDSMRPFLPPEIISGFHLKKTEYGTSNRIYCSNAICSSFLYPDNIAGDKAKCPLCFTLTCTICKAPAHIGDCPQDGALQEVLSSATGEGWKRCGNCKAMVELRTGCNHITCRCKAEWCYVCGATWKRCQCPQWQEAMLLERAARAAGNAEGQLPQAPAVVPAQLVAPAPAPVVPVPAQIATARHHVLARHHDCDHDNWVKEWGESSCDECRRD</sequence>
<evidence type="ECO:0000256" key="6">
    <source>
        <dbReference type="ARBA" id="ARBA00022771"/>
    </source>
</evidence>
<keyword evidence="11" id="KW-1185">Reference proteome</keyword>
<keyword evidence="7" id="KW-0833">Ubl conjugation pathway</keyword>
<dbReference type="PANTHER" id="PTHR11685">
    <property type="entry name" value="RBR FAMILY RING FINGER AND IBR DOMAIN-CONTAINING"/>
    <property type="match status" value="1"/>
</dbReference>
<name>A0A194XVD4_MOLSC</name>
<dbReference type="Gene3D" id="1.20.120.1750">
    <property type="match status" value="1"/>
</dbReference>
<dbReference type="RefSeq" id="XP_018078538.1">
    <property type="nucleotide sequence ID" value="XM_018211379.1"/>
</dbReference>